<feature type="compositionally biased region" description="Acidic residues" evidence="4">
    <location>
        <begin position="760"/>
        <end position="772"/>
    </location>
</feature>
<dbReference type="SUPFAM" id="SSF52540">
    <property type="entry name" value="P-loop containing nucleoside triphosphate hydrolases"/>
    <property type="match status" value="1"/>
</dbReference>
<evidence type="ECO:0000256" key="1">
    <source>
        <dbReference type="ARBA" id="ARBA00022737"/>
    </source>
</evidence>
<feature type="repeat" description="ANK" evidence="3">
    <location>
        <begin position="716"/>
        <end position="748"/>
    </location>
</feature>
<evidence type="ECO:0008006" key="9">
    <source>
        <dbReference type="Google" id="ProtNLM"/>
    </source>
</evidence>
<feature type="repeat" description="ANK" evidence="3">
    <location>
        <begin position="817"/>
        <end position="853"/>
    </location>
</feature>
<dbReference type="InterPro" id="IPR002110">
    <property type="entry name" value="Ankyrin_rpt"/>
</dbReference>
<feature type="repeat" description="ANK" evidence="3">
    <location>
        <begin position="574"/>
        <end position="606"/>
    </location>
</feature>
<feature type="domain" description="Nephrocystin 3-like N-terminal" evidence="6">
    <location>
        <begin position="65"/>
        <end position="226"/>
    </location>
</feature>
<dbReference type="InterPro" id="IPR027417">
    <property type="entry name" value="P-loop_NTPase"/>
</dbReference>
<feature type="repeat" description="ANK" evidence="3">
    <location>
        <begin position="979"/>
        <end position="1007"/>
    </location>
</feature>
<comment type="caution">
    <text evidence="7">The sequence shown here is derived from an EMBL/GenBank/DDBJ whole genome shotgun (WGS) entry which is preliminary data.</text>
</comment>
<feature type="repeat" description="ANK" evidence="3">
    <location>
        <begin position="1901"/>
        <end position="1939"/>
    </location>
</feature>
<evidence type="ECO:0000256" key="3">
    <source>
        <dbReference type="PROSITE-ProRule" id="PRU00023"/>
    </source>
</evidence>
<gene>
    <name evidence="7" type="ORF">CLO192961_LOCUS252144</name>
</gene>
<proteinExistence type="predicted"/>
<accession>A0ABY6UD62</accession>
<keyword evidence="1" id="KW-0677">Repeat</keyword>
<feature type="repeat" description="ANK" evidence="3">
    <location>
        <begin position="1213"/>
        <end position="1242"/>
    </location>
</feature>
<dbReference type="SUPFAM" id="SSF48403">
    <property type="entry name" value="Ankyrin repeat"/>
    <property type="match status" value="5"/>
</dbReference>
<dbReference type="Gene3D" id="3.40.50.300">
    <property type="entry name" value="P-loop containing nucleotide triphosphate hydrolases"/>
    <property type="match status" value="1"/>
</dbReference>
<dbReference type="InterPro" id="IPR056884">
    <property type="entry name" value="NPHP3-like_N"/>
</dbReference>
<dbReference type="Pfam" id="PF00023">
    <property type="entry name" value="Ank"/>
    <property type="match status" value="1"/>
</dbReference>
<dbReference type="PROSITE" id="PS50297">
    <property type="entry name" value="ANK_REP_REGION"/>
    <property type="match status" value="5"/>
</dbReference>
<evidence type="ECO:0000256" key="4">
    <source>
        <dbReference type="SAM" id="MobiDB-lite"/>
    </source>
</evidence>
<dbReference type="Pfam" id="PF12796">
    <property type="entry name" value="Ank_2"/>
    <property type="match status" value="3"/>
</dbReference>
<dbReference type="PANTHER" id="PTHR24198">
    <property type="entry name" value="ANKYRIN REPEAT AND PROTEIN KINASE DOMAIN-CONTAINING PROTEIN"/>
    <property type="match status" value="1"/>
</dbReference>
<feature type="repeat" description="ANK" evidence="3">
    <location>
        <begin position="608"/>
        <end position="640"/>
    </location>
</feature>
<protein>
    <recommendedName>
        <fullName evidence="9">NACHT domain-containing protein</fullName>
    </recommendedName>
</protein>
<dbReference type="Pfam" id="PF24883">
    <property type="entry name" value="NPHP3_N"/>
    <property type="match status" value="1"/>
</dbReference>
<keyword evidence="2 3" id="KW-0040">ANK repeat</keyword>
<organism evidence="7 8">
    <name type="scientific">Bionectria ochroleuca</name>
    <name type="common">Gliocladium roseum</name>
    <dbReference type="NCBI Taxonomy" id="29856"/>
    <lineage>
        <taxon>Eukaryota</taxon>
        <taxon>Fungi</taxon>
        <taxon>Dikarya</taxon>
        <taxon>Ascomycota</taxon>
        <taxon>Pezizomycotina</taxon>
        <taxon>Sordariomycetes</taxon>
        <taxon>Hypocreomycetidae</taxon>
        <taxon>Hypocreales</taxon>
        <taxon>Bionectriaceae</taxon>
        <taxon>Clonostachys</taxon>
    </lineage>
</organism>
<evidence type="ECO:0000259" key="5">
    <source>
        <dbReference type="Pfam" id="PF22939"/>
    </source>
</evidence>
<dbReference type="PANTHER" id="PTHR24198:SF165">
    <property type="entry name" value="ANKYRIN REPEAT-CONTAINING PROTEIN-RELATED"/>
    <property type="match status" value="1"/>
</dbReference>
<name>A0ABY6UD62_BIOOC</name>
<dbReference type="SMART" id="SM00248">
    <property type="entry name" value="ANK"/>
    <property type="match status" value="26"/>
</dbReference>
<dbReference type="PROSITE" id="PS50088">
    <property type="entry name" value="ANK_REPEAT"/>
    <property type="match status" value="8"/>
</dbReference>
<feature type="repeat" description="ANK" evidence="3">
    <location>
        <begin position="1585"/>
        <end position="1618"/>
    </location>
</feature>
<dbReference type="InterPro" id="IPR036770">
    <property type="entry name" value="Ankyrin_rpt-contain_sf"/>
</dbReference>
<dbReference type="InterPro" id="IPR054471">
    <property type="entry name" value="GPIID_WHD"/>
</dbReference>
<dbReference type="Gene3D" id="1.25.40.20">
    <property type="entry name" value="Ankyrin repeat-containing domain"/>
    <property type="match status" value="6"/>
</dbReference>
<feature type="region of interest" description="Disordered" evidence="4">
    <location>
        <begin position="748"/>
        <end position="778"/>
    </location>
</feature>
<feature type="domain" description="GPI inositol-deacylase winged helix" evidence="5">
    <location>
        <begin position="340"/>
        <end position="409"/>
    </location>
</feature>
<sequence>MSTDERSWDDDVVVVDQTDLDDFNELGILPVSPETEAEIRSWLRPTKYNAENGEFRKHQRSHLAGTGDWIRQTASYTEWHDSDDRGMLWIKGIPGSGKSVVAASLIERLSQEEQAPTLFFFFRQIIDANHAPAALLRDWLDQILSYSPPLQAQLKKEYIDKSRKVDEVSMNDLWGELKLALGSLPRLFCVVDALDEMDKGNDEFLKALADLGRWRPSNVKVIVTSRPVPAVEKPLQQIPMLHIRLDESHVDVDIATYVDYCLKNSSIPEIHHGEIKKAVPGRANGLFLYAKLAMDAFRQEGADIAQVLEQLPLDLNVMYTNLLREHGKNSGVPDQLQLLILSWVTHASRPLRLLEMAEMINVTQQTEFAGDFKGLKSLVRAACGPLLEILPDETVCVIHHSLTEFLNGSTRQDGARPTEQTEGKIFPVLHAGSTHTQLARVCIDYLLRSKCLETVKLDEVKNVPHSNQHLYGQKDQAPAINQEIRADFPFVAYCLDNWHVHLRKAEKDLVIPEDLHAAVDNLLSDTNGSALQTLTDPKMKGHSSLHFTAGFGLGQYVSRLLEKNDIGVDSVEERGDTAMLYASKAGHANVVKVLLARGADADKPSESDGLKPLHGAAKNNHGEVVSILLASGVSLLTEKTKQDPDSDPLDDGTAGMTPLEYAAKGGQEDAIGAFLPYIKDAQTASRALAWAACCGHPNCVKRILSHELVNVNARVGGDTPLFIAGESGDVHSMILLLQAGADPSILSWGAYSSGEHPKDEDSDWDRDEDDPGSTEGLTPLQALCGVVDRYNQRKPTFQPYQVRQLLKLMIEAGADLDARTPSGWAAIIGATKKFPELVRPLLEAGADVSIINSHGENVLHECRDPDIVQILVEVGKADINQVSTDEGMTPFLQAVYEDGCASAVLIKKLAELGADVAATDYYGRGAFHILFKNFDFTLRISEEERLEIVKAMLEVGVPVNLQDNNGCVALHHLMHSFRLHQRFRDGKYDQLIQVMIDAGADINIQDYQGLTPLALLVKHAEGEASVEAVREFVSLGADPLICDFHERNLLHYCREREEELMVCLIEMGCSPDNCDRDGNPLKWGTHHVNKQGRTHLHLLASSEGWSFSGMSAVSLSEYPNVDCGDNDGIRPLHLVCRKDEGEVIALLKAGASPTKPTNGGVTPIHVAARFRKPNIIGLLLEAIEKQSGKEAVARHLNSSWRPTKARLSEGVPSPLHFACRSGLPESVALLLEAGADPNLCADRFHTPLYYCTKFEEEERLWAEARSEDSRSPYILDVPFRDPFGIAFNDKSRVLYRGAKHVSDLEEVLDLLVLHGVSMETNANPFSGLDGAIIASEGQDYTTECLFKLQQRLEARAKQSGSNDEDTMTLPPIEEYVEGLMKGSRFAKLSMGYSLMSSIYRRSATRKAFVFAEKERYESDDVLHLIEDHHWDLLRHLARRDPSFFGYNLYGKSHFSEIVDAGLYKILGEILTKQRLVEMEEYQDEAVQGWVAGKAQYNQYVPPACLLRACERPSPNMPMIRLLIEKMGVDVNYQTAVCRFQGEDRSWKKGSSALHFLARGLNWWHYAHGLKYLIERRADLELRDEEGRTPLHRALANRRTLEPARVLIEAGADVNAVNDSGKSCLAYAGNKLEAIKLLLGHGAVAKLPALFEAIWDPQKKAKFNPEAFDALCAVVDPNARLSKTELESLALPWNDSWRSQHHLVDDDQIYPLYLATSRNPIDTFVRWGSINRQSIEKKFLPIIEAVVRNGADPFVRYQKRRVEDLRAENPSTIEATLLHDILEEGALTEPVLRMPNLDLERRDAMGRTLLLAACRSRIGPDTSMDAINPKYRQHGAKPAELFTKKPSIVKFLVDKGACVTATDNNGMNALHHILLVRPEGGHDSLKLLLSVAPELALQVNAFGASPLHFALRRSVSHQAPDTQSIRMLLDAGADPSLVGPTGNTALHHLGMWLADKGTTDDMAEQPCELFKHLVACGLDVNSRNEKGETPLFLFMLSQGVDRDSEKINGDLERQSEAIRTLVDAGSDLFTTNSAGDTLLHAVAASSKNLQNGETGELMIARFKWLLEQGLDPTIENIRHQTCLDVAAANENDMILKLFERKQ</sequence>
<evidence type="ECO:0000313" key="8">
    <source>
        <dbReference type="Proteomes" id="UP000766486"/>
    </source>
</evidence>
<dbReference type="Pfam" id="PF22939">
    <property type="entry name" value="WHD_GPIID"/>
    <property type="match status" value="1"/>
</dbReference>
<dbReference type="EMBL" id="CABFNS010000798">
    <property type="protein sequence ID" value="VUC29092.1"/>
    <property type="molecule type" value="Genomic_DNA"/>
</dbReference>
<dbReference type="Proteomes" id="UP000766486">
    <property type="component" value="Unassembled WGS sequence"/>
</dbReference>
<evidence type="ECO:0000313" key="7">
    <source>
        <dbReference type="EMBL" id="VUC29092.1"/>
    </source>
</evidence>
<reference evidence="7 8" key="1">
    <citation type="submission" date="2019-06" db="EMBL/GenBank/DDBJ databases">
        <authorList>
            <person name="Broberg M."/>
        </authorList>
    </citation>
    <scope>NUCLEOTIDE SEQUENCE [LARGE SCALE GENOMIC DNA]</scope>
</reference>
<keyword evidence="8" id="KW-1185">Reference proteome</keyword>
<evidence type="ECO:0000256" key="2">
    <source>
        <dbReference type="ARBA" id="ARBA00023043"/>
    </source>
</evidence>
<evidence type="ECO:0000259" key="6">
    <source>
        <dbReference type="Pfam" id="PF24883"/>
    </source>
</evidence>